<keyword evidence="5" id="KW-1185">Reference proteome</keyword>
<dbReference type="InterPro" id="IPR025582">
    <property type="entry name" value="YARHG_dom"/>
</dbReference>
<gene>
    <name evidence="4" type="ORF">ETP43_01095</name>
</gene>
<reference evidence="4 5" key="1">
    <citation type="submission" date="2019-01" db="EMBL/GenBank/DDBJ databases">
        <title>Blautia sp. nov. KGMB01111 isolated human feces.</title>
        <authorList>
            <person name="Park J.-E."/>
            <person name="Kim J.-S."/>
            <person name="Park S.-H."/>
        </authorList>
    </citation>
    <scope>NUCLEOTIDE SEQUENCE [LARGE SCALE GENOMIC DNA]</scope>
    <source>
        <strain evidence="4 5">KGMB01111</strain>
    </source>
</reference>
<name>A0A4Q1REM2_9FIRM</name>
<accession>A0A4Q1REM2</accession>
<evidence type="ECO:0000313" key="4">
    <source>
        <dbReference type="EMBL" id="RXS73987.1"/>
    </source>
</evidence>
<sequence>MKKKKKQSTGLIVAAVLLGVVDVAAFALLLAGVLISPAKGETVKAELSADFQENDQEYYDVDRTENYPSTATVAYGGTAIIGDAPDTNDTSDTEDLTEDDDDTIDTSDDPYAGFVFPDSDTTIITKTQMKATLKTRSLCRRAVNEIYARHGYQFSKQENTDYFNQYDWYRNMPKETDMSIVASEFSSVEKKNVEALQAYEDSKDWD</sequence>
<dbReference type="OrthoDB" id="517663at2"/>
<dbReference type="AlphaFoldDB" id="A0A4Q1REM2"/>
<comment type="caution">
    <text evidence="4">The sequence shown here is derived from an EMBL/GenBank/DDBJ whole genome shotgun (WGS) entry which is preliminary data.</text>
</comment>
<dbReference type="EMBL" id="SDKC01000001">
    <property type="protein sequence ID" value="RXS73987.1"/>
    <property type="molecule type" value="Genomic_DNA"/>
</dbReference>
<keyword evidence="2" id="KW-0812">Transmembrane</keyword>
<evidence type="ECO:0000256" key="2">
    <source>
        <dbReference type="SAM" id="Phobius"/>
    </source>
</evidence>
<dbReference type="RefSeq" id="WP_129256835.1">
    <property type="nucleotide sequence ID" value="NZ_SDKC01000001.1"/>
</dbReference>
<dbReference type="Proteomes" id="UP000290106">
    <property type="component" value="Unassembled WGS sequence"/>
</dbReference>
<dbReference type="SMART" id="SM01324">
    <property type="entry name" value="YARHG"/>
    <property type="match status" value="1"/>
</dbReference>
<organism evidence="4 5">
    <name type="scientific">Blautia faecicola</name>
    <dbReference type="NCBI Taxonomy" id="2509240"/>
    <lineage>
        <taxon>Bacteria</taxon>
        <taxon>Bacillati</taxon>
        <taxon>Bacillota</taxon>
        <taxon>Clostridia</taxon>
        <taxon>Lachnospirales</taxon>
        <taxon>Lachnospiraceae</taxon>
        <taxon>Blautia</taxon>
    </lineage>
</organism>
<dbReference type="Gene3D" id="1.20.58.1690">
    <property type="match status" value="1"/>
</dbReference>
<keyword evidence="2" id="KW-0472">Membrane</keyword>
<evidence type="ECO:0000256" key="1">
    <source>
        <dbReference type="SAM" id="MobiDB-lite"/>
    </source>
</evidence>
<feature type="region of interest" description="Disordered" evidence="1">
    <location>
        <begin position="80"/>
        <end position="109"/>
    </location>
</feature>
<evidence type="ECO:0000313" key="5">
    <source>
        <dbReference type="Proteomes" id="UP000290106"/>
    </source>
</evidence>
<protein>
    <submittedName>
        <fullName evidence="4">YARHG domain-containing protein</fullName>
    </submittedName>
</protein>
<keyword evidence="2" id="KW-1133">Transmembrane helix</keyword>
<feature type="domain" description="YARHG" evidence="3">
    <location>
        <begin position="112"/>
        <end position="201"/>
    </location>
</feature>
<evidence type="ECO:0000259" key="3">
    <source>
        <dbReference type="SMART" id="SM01324"/>
    </source>
</evidence>
<feature type="compositionally biased region" description="Acidic residues" evidence="1">
    <location>
        <begin position="89"/>
        <end position="108"/>
    </location>
</feature>
<proteinExistence type="predicted"/>
<dbReference type="Pfam" id="PF13308">
    <property type="entry name" value="YARHG"/>
    <property type="match status" value="1"/>
</dbReference>
<feature type="transmembrane region" description="Helical" evidence="2">
    <location>
        <begin position="12"/>
        <end position="35"/>
    </location>
</feature>
<dbReference type="InterPro" id="IPR038434">
    <property type="entry name" value="YARHG_sf"/>
</dbReference>